<evidence type="ECO:0000256" key="7">
    <source>
        <dbReference type="ARBA" id="ARBA00023239"/>
    </source>
</evidence>
<keyword evidence="9" id="KW-0326">Glycosidase</keyword>
<evidence type="ECO:0000256" key="8">
    <source>
        <dbReference type="ARBA" id="ARBA00023268"/>
    </source>
</evidence>
<sequence length="274" mass="28770">MIELPEAAALAAQAGTLLAGRTVVAAEAQHTPHTFTWYFGDPAAYGALLGGRTVQGARAWAGHLELVLDDDVLLVLSEGAAPRLLPAGARLPDRHQLRLDIDDGSTLVVTVAMYGGIQAFHDGENDNRYYLLAREAPSPLAEGFDAGALLAAEGAERLSAKALLATEQRVPGLGNGVLQDVLWTAGVHPRRKVADLDDDARRALVAAVPAVLRAMAAGGGRDTERDLLGRPGGYATVLSRKTLELPCRRCGGPVVKEQYLGGAVYLCPACQPLG</sequence>
<name>A0A511YZ35_9CELL</name>
<dbReference type="PANTHER" id="PTHR22993:SF9">
    <property type="entry name" value="FORMAMIDOPYRIMIDINE-DNA GLYCOSYLASE"/>
    <property type="match status" value="1"/>
</dbReference>
<dbReference type="SUPFAM" id="SSF57716">
    <property type="entry name" value="Glucocorticoid receptor-like (DNA-binding domain)"/>
    <property type="match status" value="1"/>
</dbReference>
<dbReference type="OrthoDB" id="9800855at2"/>
<dbReference type="PANTHER" id="PTHR22993">
    <property type="entry name" value="FORMAMIDOPYRIMIDINE-DNA GLYCOSYLASE"/>
    <property type="match status" value="1"/>
</dbReference>
<dbReference type="EMBL" id="BJYK01000007">
    <property type="protein sequence ID" value="GEN80459.1"/>
    <property type="molecule type" value="Genomic_DNA"/>
</dbReference>
<dbReference type="Gene3D" id="1.10.8.50">
    <property type="match status" value="1"/>
</dbReference>
<dbReference type="GO" id="GO:0003684">
    <property type="term" value="F:damaged DNA binding"/>
    <property type="evidence" value="ECO:0007669"/>
    <property type="project" value="InterPro"/>
</dbReference>
<dbReference type="GO" id="GO:0016829">
    <property type="term" value="F:lyase activity"/>
    <property type="evidence" value="ECO:0007669"/>
    <property type="project" value="UniProtKB-KW"/>
</dbReference>
<evidence type="ECO:0000256" key="9">
    <source>
        <dbReference type="ARBA" id="ARBA00023295"/>
    </source>
</evidence>
<dbReference type="SMART" id="SM00898">
    <property type="entry name" value="Fapy_DNA_glyco"/>
    <property type="match status" value="1"/>
</dbReference>
<evidence type="ECO:0000256" key="4">
    <source>
        <dbReference type="ARBA" id="ARBA00022801"/>
    </source>
</evidence>
<evidence type="ECO:0000256" key="1">
    <source>
        <dbReference type="ARBA" id="ARBA00001668"/>
    </source>
</evidence>
<evidence type="ECO:0000259" key="10">
    <source>
        <dbReference type="SMART" id="SM00898"/>
    </source>
</evidence>
<feature type="domain" description="Formamidopyrimidine-DNA glycosylase H2TH DNA-binding" evidence="11">
    <location>
        <begin position="135"/>
        <end position="228"/>
    </location>
</feature>
<dbReference type="GO" id="GO:0034039">
    <property type="term" value="F:8-oxo-7,8-dihydroguanine DNA N-glycosylase activity"/>
    <property type="evidence" value="ECO:0007669"/>
    <property type="project" value="TreeGrafter"/>
</dbReference>
<dbReference type="Proteomes" id="UP000321484">
    <property type="component" value="Unassembled WGS sequence"/>
</dbReference>
<protein>
    <submittedName>
        <fullName evidence="12">Formamidopyrimidine-DNA glycosylase</fullName>
    </submittedName>
</protein>
<evidence type="ECO:0000256" key="6">
    <source>
        <dbReference type="ARBA" id="ARBA00023204"/>
    </source>
</evidence>
<organism evidence="12 13">
    <name type="scientific">Actinotalea fermentans</name>
    <dbReference type="NCBI Taxonomy" id="43671"/>
    <lineage>
        <taxon>Bacteria</taxon>
        <taxon>Bacillati</taxon>
        <taxon>Actinomycetota</taxon>
        <taxon>Actinomycetes</taxon>
        <taxon>Micrococcales</taxon>
        <taxon>Cellulomonadaceae</taxon>
        <taxon>Actinotalea</taxon>
    </lineage>
</organism>
<dbReference type="SUPFAM" id="SSF46946">
    <property type="entry name" value="S13-like H2TH domain"/>
    <property type="match status" value="1"/>
</dbReference>
<dbReference type="GO" id="GO:0008270">
    <property type="term" value="F:zinc ion binding"/>
    <property type="evidence" value="ECO:0007669"/>
    <property type="project" value="InterPro"/>
</dbReference>
<gene>
    <name evidence="12" type="ORF">AFE02nite_21930</name>
</gene>
<comment type="catalytic activity">
    <reaction evidence="1">
        <text>Hydrolysis of DNA containing ring-opened 7-methylguanine residues, releasing 2,6-diamino-4-hydroxy-5-(N-methyl)formamidopyrimidine.</text>
        <dbReference type="EC" id="3.2.2.23"/>
    </reaction>
</comment>
<comment type="similarity">
    <text evidence="2">Belongs to the FPG family.</text>
</comment>
<dbReference type="GO" id="GO:0006284">
    <property type="term" value="P:base-excision repair"/>
    <property type="evidence" value="ECO:0007669"/>
    <property type="project" value="InterPro"/>
</dbReference>
<feature type="domain" description="Formamidopyrimidine-DNA glycosylase catalytic" evidence="10">
    <location>
        <begin position="3"/>
        <end position="114"/>
    </location>
</feature>
<dbReference type="SMART" id="SM01232">
    <property type="entry name" value="H2TH"/>
    <property type="match status" value="1"/>
</dbReference>
<evidence type="ECO:0000259" key="11">
    <source>
        <dbReference type="SMART" id="SM01232"/>
    </source>
</evidence>
<reference evidence="12 13" key="1">
    <citation type="submission" date="2019-07" db="EMBL/GenBank/DDBJ databases">
        <title>Whole genome shotgun sequence of Actinotalea fermentans NBRC 105374.</title>
        <authorList>
            <person name="Hosoyama A."/>
            <person name="Uohara A."/>
            <person name="Ohji S."/>
            <person name="Ichikawa N."/>
        </authorList>
    </citation>
    <scope>NUCLEOTIDE SEQUENCE [LARGE SCALE GENOMIC DNA]</scope>
    <source>
        <strain evidence="12 13">NBRC 105374</strain>
    </source>
</reference>
<evidence type="ECO:0000256" key="2">
    <source>
        <dbReference type="ARBA" id="ARBA00009409"/>
    </source>
</evidence>
<dbReference type="InterPro" id="IPR035937">
    <property type="entry name" value="FPG_N"/>
</dbReference>
<keyword evidence="5" id="KW-0238">DNA-binding</keyword>
<keyword evidence="8" id="KW-0511">Multifunctional enzyme</keyword>
<proteinExistence type="inferred from homology"/>
<dbReference type="AlphaFoldDB" id="A0A511YZ35"/>
<dbReference type="RefSeq" id="WP_034247838.1">
    <property type="nucleotide sequence ID" value="NZ_BJYK01000007.1"/>
</dbReference>
<evidence type="ECO:0000313" key="12">
    <source>
        <dbReference type="EMBL" id="GEN80459.1"/>
    </source>
</evidence>
<keyword evidence="3" id="KW-0227">DNA damage</keyword>
<evidence type="ECO:0000256" key="3">
    <source>
        <dbReference type="ARBA" id="ARBA00022763"/>
    </source>
</evidence>
<evidence type="ECO:0000313" key="13">
    <source>
        <dbReference type="Proteomes" id="UP000321484"/>
    </source>
</evidence>
<dbReference type="InterPro" id="IPR010979">
    <property type="entry name" value="Ribosomal_uS13-like_H2TH"/>
</dbReference>
<keyword evidence="13" id="KW-1185">Reference proteome</keyword>
<dbReference type="SUPFAM" id="SSF81624">
    <property type="entry name" value="N-terminal domain of MutM-like DNA repair proteins"/>
    <property type="match status" value="1"/>
</dbReference>
<keyword evidence="6" id="KW-0234">DNA repair</keyword>
<accession>A0A511YZ35</accession>
<keyword evidence="7" id="KW-0456">Lyase</keyword>
<evidence type="ECO:0000256" key="5">
    <source>
        <dbReference type="ARBA" id="ARBA00023125"/>
    </source>
</evidence>
<keyword evidence="4" id="KW-0378">Hydrolase</keyword>
<dbReference type="InterPro" id="IPR015886">
    <property type="entry name" value="H2TH_FPG"/>
</dbReference>
<dbReference type="InterPro" id="IPR012319">
    <property type="entry name" value="FPG_cat"/>
</dbReference>
<dbReference type="GO" id="GO:0003906">
    <property type="term" value="F:DNA-(apurinic or apyrimidinic site) endonuclease activity"/>
    <property type="evidence" value="ECO:0007669"/>
    <property type="project" value="InterPro"/>
</dbReference>
<comment type="caution">
    <text evidence="12">The sequence shown here is derived from an EMBL/GenBank/DDBJ whole genome shotgun (WGS) entry which is preliminary data.</text>
</comment>